<accession>A0A914YII1</accession>
<feature type="compositionally biased region" description="Low complexity" evidence="1">
    <location>
        <begin position="27"/>
        <end position="44"/>
    </location>
</feature>
<dbReference type="AlphaFoldDB" id="A0A914YII1"/>
<protein>
    <submittedName>
        <fullName evidence="3">Uncharacterized protein</fullName>
    </submittedName>
</protein>
<feature type="region of interest" description="Disordered" evidence="1">
    <location>
        <begin position="1"/>
        <end position="44"/>
    </location>
</feature>
<dbReference type="WBParaSite" id="PSU_v2.g19113.t1">
    <property type="protein sequence ID" value="PSU_v2.g19113.t1"/>
    <property type="gene ID" value="PSU_v2.g19113"/>
</dbReference>
<organism evidence="2 3">
    <name type="scientific">Panagrolaimus superbus</name>
    <dbReference type="NCBI Taxonomy" id="310955"/>
    <lineage>
        <taxon>Eukaryota</taxon>
        <taxon>Metazoa</taxon>
        <taxon>Ecdysozoa</taxon>
        <taxon>Nematoda</taxon>
        <taxon>Chromadorea</taxon>
        <taxon>Rhabditida</taxon>
        <taxon>Tylenchina</taxon>
        <taxon>Panagrolaimomorpha</taxon>
        <taxon>Panagrolaimoidea</taxon>
        <taxon>Panagrolaimidae</taxon>
        <taxon>Panagrolaimus</taxon>
    </lineage>
</organism>
<evidence type="ECO:0000313" key="3">
    <source>
        <dbReference type="WBParaSite" id="PSU_v2.g19113.t1"/>
    </source>
</evidence>
<reference evidence="3" key="1">
    <citation type="submission" date="2022-11" db="UniProtKB">
        <authorList>
            <consortium name="WormBaseParasite"/>
        </authorList>
    </citation>
    <scope>IDENTIFICATION</scope>
</reference>
<evidence type="ECO:0000256" key="1">
    <source>
        <dbReference type="SAM" id="MobiDB-lite"/>
    </source>
</evidence>
<keyword evidence="2" id="KW-1185">Reference proteome</keyword>
<evidence type="ECO:0000313" key="2">
    <source>
        <dbReference type="Proteomes" id="UP000887577"/>
    </source>
</evidence>
<dbReference type="Proteomes" id="UP000887577">
    <property type="component" value="Unplaced"/>
</dbReference>
<proteinExistence type="predicted"/>
<name>A0A914YII1_9BILA</name>
<sequence>MLKSEGEDMEQDSNNEGASVSQLIADVQQQQQAQQQQQRQVAAASNNIHDERVLNIFVDLQKHWLSELQCSREKILVEMTEKLHQEFLSDQQKIRTEIINRNLSKT</sequence>